<dbReference type="Pfam" id="PF11951">
    <property type="entry name" value="Fungal_trans_2"/>
    <property type="match status" value="1"/>
</dbReference>
<dbReference type="GO" id="GO:0005634">
    <property type="term" value="C:nucleus"/>
    <property type="evidence" value="ECO:0007669"/>
    <property type="project" value="UniProtKB-SubCell"/>
</dbReference>
<evidence type="ECO:0000256" key="2">
    <source>
        <dbReference type="ARBA" id="ARBA00023242"/>
    </source>
</evidence>
<dbReference type="Proteomes" id="UP000837801">
    <property type="component" value="Unassembled WGS sequence"/>
</dbReference>
<feature type="compositionally biased region" description="Low complexity" evidence="3">
    <location>
        <begin position="238"/>
        <end position="248"/>
    </location>
</feature>
<dbReference type="OrthoDB" id="416217at2759"/>
<feature type="compositionally biased region" description="Low complexity" evidence="3">
    <location>
        <begin position="103"/>
        <end position="139"/>
    </location>
</feature>
<feature type="domain" description="Zn(2)-C6 fungal-type" evidence="4">
    <location>
        <begin position="18"/>
        <end position="48"/>
    </location>
</feature>
<dbReference type="PANTHER" id="PTHR37534">
    <property type="entry name" value="TRANSCRIPTIONAL ACTIVATOR PROTEIN UGA3"/>
    <property type="match status" value="1"/>
</dbReference>
<organism evidence="5 6">
    <name type="scientific">[Candida] railenensis</name>
    <dbReference type="NCBI Taxonomy" id="45579"/>
    <lineage>
        <taxon>Eukaryota</taxon>
        <taxon>Fungi</taxon>
        <taxon>Dikarya</taxon>
        <taxon>Ascomycota</taxon>
        <taxon>Saccharomycotina</taxon>
        <taxon>Pichiomycetes</taxon>
        <taxon>Debaryomycetaceae</taxon>
        <taxon>Kurtzmaniella</taxon>
    </lineage>
</organism>
<dbReference type="GO" id="GO:0000981">
    <property type="term" value="F:DNA-binding transcription factor activity, RNA polymerase II-specific"/>
    <property type="evidence" value="ECO:0007669"/>
    <property type="project" value="InterPro"/>
</dbReference>
<evidence type="ECO:0000256" key="1">
    <source>
        <dbReference type="ARBA" id="ARBA00004123"/>
    </source>
</evidence>
<protein>
    <recommendedName>
        <fullName evidence="4">Zn(2)-C6 fungal-type domain-containing protein</fullName>
    </recommendedName>
</protein>
<reference evidence="5" key="1">
    <citation type="submission" date="2022-03" db="EMBL/GenBank/DDBJ databases">
        <authorList>
            <person name="Legras J.-L."/>
            <person name="Devillers H."/>
            <person name="Grondin C."/>
        </authorList>
    </citation>
    <scope>NUCLEOTIDE SEQUENCE</scope>
    <source>
        <strain evidence="5">CLIB 1423</strain>
    </source>
</reference>
<feature type="region of interest" description="Disordered" evidence="3">
    <location>
        <begin position="372"/>
        <end position="393"/>
    </location>
</feature>
<feature type="compositionally biased region" description="Low complexity" evidence="3">
    <location>
        <begin position="268"/>
        <end position="290"/>
    </location>
</feature>
<dbReference type="InterPro" id="IPR036864">
    <property type="entry name" value="Zn2-C6_fun-type_DNA-bd_sf"/>
</dbReference>
<feature type="region of interest" description="Disordered" evidence="3">
    <location>
        <begin position="74"/>
        <end position="144"/>
    </location>
</feature>
<feature type="compositionally biased region" description="Polar residues" evidence="3">
    <location>
        <begin position="252"/>
        <end position="267"/>
    </location>
</feature>
<feature type="region of interest" description="Disordered" evidence="3">
    <location>
        <begin position="238"/>
        <end position="329"/>
    </location>
</feature>
<keyword evidence="2" id="KW-0539">Nucleus</keyword>
<dbReference type="InterPro" id="IPR001138">
    <property type="entry name" value="Zn2Cys6_DnaBD"/>
</dbReference>
<dbReference type="GO" id="GO:0008270">
    <property type="term" value="F:zinc ion binding"/>
    <property type="evidence" value="ECO:0007669"/>
    <property type="project" value="InterPro"/>
</dbReference>
<dbReference type="CDD" id="cd00067">
    <property type="entry name" value="GAL4"/>
    <property type="match status" value="1"/>
</dbReference>
<dbReference type="GO" id="GO:0000976">
    <property type="term" value="F:transcription cis-regulatory region binding"/>
    <property type="evidence" value="ECO:0007669"/>
    <property type="project" value="TreeGrafter"/>
</dbReference>
<evidence type="ECO:0000313" key="5">
    <source>
        <dbReference type="EMBL" id="CAH2352753.1"/>
    </source>
</evidence>
<evidence type="ECO:0000256" key="3">
    <source>
        <dbReference type="SAM" id="MobiDB-lite"/>
    </source>
</evidence>
<dbReference type="Pfam" id="PF00172">
    <property type="entry name" value="Zn_clus"/>
    <property type="match status" value="1"/>
</dbReference>
<sequence length="1012" mass="112458">MIGEARPTIKKRKYSRGGCVECKRRKMKCDEAKPECHNCTRLRKTCIYSEKSNIRFSDGPVDARALKPDQIHSSFEASSQSPVPQPQSHQQQNQHQHQHQQRQHPTAQLQHSQLGRSPLFQSQPSPFSNSYQSPQQNQPHMPVHSGVYPHYNNLTYENNKVSPLPSDIDPVRYFNSPSSENSYNYGFRPNSLRNLANAANLTSSTSIDNLTHTTKPSNSNEVEVATSAIAAATPIAAPASASSTDTPPVEASNLTAPGSSTVPSFNPSNIVTSGTSSSSTNRSTFRNSISDILTPIENGVDSPGAQPSKAGENNNNIAKISNTDSNSLPSNMDVDIENFMFMKGVFDEASLWVHDLNDLVTSDLLDTSLNVNNNNSTAQKPEPTSLNSESLPAISNYNNTNNGYFSGSESGKMSDTYDKHNFQLDEFSNHIVNQVTNQNKPDSLSSMSPREGRAGGRDLIKREDFVISNSELIDETIRQNNLEGPHVEYLKILTNTDLSYHLYPFASSVESNEVVHILLKYSLNCPYLLMGLLAISATFQHNQTGKLVHDLSRQKYLSVCLTLLSKEFNSSGNARNNYKLANDIERLLLTVLVLTTNFTATSTDTSGTPGTKKAENNILNSWKTHLRGAKDLLVSYSAVKSQMKEKMMSVSPGLALAKTWFFAIESLAGLMSPLGGTVIKKKEESEGKMELETSEVKDTFGADSDDHGPGKYKIFTDTGYFLYEQNPEYHDSLVKIGFLSPTANTEMHGEFNIFIGFTIDVVYLNQEFIESLNSIRSNPKVKVNADKNLRLMSLIHKAKQVVVIPGVSHSTHAIPTTSIAHPDYTGHDKIVFPATAYAKSNNEGKGPPVYYSWFDVSQQIRVDAVYLRILVSPNFFGLPKSNHVVEELVKRLFGYMFFVKEKEENVKIEQSIVAESEHFYLPSDVFDLRCAMIQASFRLCVNFAKTDLEFEKLQLFFIGLVKLGNGSALTALEMVNRSRERRRRRQENGTEEGISDEESLPGDFGREVIAFS</sequence>
<comment type="caution">
    <text evidence="5">The sequence shown here is derived from an EMBL/GenBank/DDBJ whole genome shotgun (WGS) entry which is preliminary data.</text>
</comment>
<keyword evidence="6" id="KW-1185">Reference proteome</keyword>
<dbReference type="PROSITE" id="PS00463">
    <property type="entry name" value="ZN2_CY6_FUNGAL_1"/>
    <property type="match status" value="1"/>
</dbReference>
<dbReference type="GO" id="GO:0045944">
    <property type="term" value="P:positive regulation of transcription by RNA polymerase II"/>
    <property type="evidence" value="ECO:0007669"/>
    <property type="project" value="TreeGrafter"/>
</dbReference>
<comment type="subcellular location">
    <subcellularLocation>
        <location evidence="1">Nucleus</location>
    </subcellularLocation>
</comment>
<name>A0A9P0QQJ3_9ASCO</name>
<evidence type="ECO:0000313" key="6">
    <source>
        <dbReference type="Proteomes" id="UP000837801"/>
    </source>
</evidence>
<feature type="compositionally biased region" description="Acidic residues" evidence="3">
    <location>
        <begin position="989"/>
        <end position="1000"/>
    </location>
</feature>
<gene>
    <name evidence="5" type="ORF">CLIB1423_08S00320</name>
</gene>
<accession>A0A9P0QQJ3</accession>
<evidence type="ECO:0000259" key="4">
    <source>
        <dbReference type="PROSITE" id="PS50048"/>
    </source>
</evidence>
<dbReference type="PANTHER" id="PTHR37534:SF49">
    <property type="entry name" value="LYSINE BIOSYNTHESIS REGULATORY PROTEIN LYS14"/>
    <property type="match status" value="1"/>
</dbReference>
<feature type="compositionally biased region" description="Polar residues" evidence="3">
    <location>
        <begin position="311"/>
        <end position="329"/>
    </location>
</feature>
<dbReference type="PROSITE" id="PS50048">
    <property type="entry name" value="ZN2_CY6_FUNGAL_2"/>
    <property type="match status" value="1"/>
</dbReference>
<proteinExistence type="predicted"/>
<feature type="region of interest" description="Disordered" evidence="3">
    <location>
        <begin position="980"/>
        <end position="1012"/>
    </location>
</feature>
<dbReference type="Gene3D" id="4.10.240.10">
    <property type="entry name" value="Zn(2)-C6 fungal-type DNA-binding domain"/>
    <property type="match status" value="1"/>
</dbReference>
<dbReference type="AlphaFoldDB" id="A0A9P0QQJ3"/>
<dbReference type="SMART" id="SM00066">
    <property type="entry name" value="GAL4"/>
    <property type="match status" value="1"/>
</dbReference>
<dbReference type="SUPFAM" id="SSF57701">
    <property type="entry name" value="Zn2/Cys6 DNA-binding domain"/>
    <property type="match status" value="1"/>
</dbReference>
<feature type="compositionally biased region" description="Low complexity" evidence="3">
    <location>
        <begin position="78"/>
        <end position="95"/>
    </location>
</feature>
<dbReference type="InterPro" id="IPR021858">
    <property type="entry name" value="Fun_TF"/>
</dbReference>
<dbReference type="EMBL" id="CAKXYY010000008">
    <property type="protein sequence ID" value="CAH2352753.1"/>
    <property type="molecule type" value="Genomic_DNA"/>
</dbReference>